<evidence type="ECO:0000313" key="1">
    <source>
        <dbReference type="EMBL" id="SDG93551.1"/>
    </source>
</evidence>
<name>A0A1G7YAR9_9RHOO</name>
<dbReference type="AlphaFoldDB" id="A0A1G7YAR9"/>
<gene>
    <name evidence="1" type="ORF">SAMN05660652_00947</name>
</gene>
<keyword evidence="2" id="KW-1185">Reference proteome</keyword>
<dbReference type="RefSeq" id="WP_143009759.1">
    <property type="nucleotide sequence ID" value="NZ_FNCY01000002.1"/>
</dbReference>
<dbReference type="EMBL" id="FNCY01000002">
    <property type="protein sequence ID" value="SDG93551.1"/>
    <property type="molecule type" value="Genomic_DNA"/>
</dbReference>
<dbReference type="Proteomes" id="UP000198607">
    <property type="component" value="Unassembled WGS sequence"/>
</dbReference>
<organism evidence="1 2">
    <name type="scientific">Propionivibrio dicarboxylicus</name>
    <dbReference type="NCBI Taxonomy" id="83767"/>
    <lineage>
        <taxon>Bacteria</taxon>
        <taxon>Pseudomonadati</taxon>
        <taxon>Pseudomonadota</taxon>
        <taxon>Betaproteobacteria</taxon>
        <taxon>Rhodocyclales</taxon>
        <taxon>Rhodocyclaceae</taxon>
        <taxon>Propionivibrio</taxon>
    </lineage>
</organism>
<sequence length="966" mass="108537">MRISEYKTALAQVDDHQMDRLFATLKGTIMHFERPRRPPKQWQKVVGAITHMPGPRAPKGNNHPTDSKFPRPIFLTLTKFFLDLQDEFGASIATDCINRLKQTGDTPLSARTVKNVIDNAEESRKFTQLENDARLTSYLGSVTWVGLVPPANPNLRTNRDHGIPDDNISEFVKTLIIDRCVASPDYDRRLLQHADFNDIALPVLQLYEEVLRLPGMTGSMLNTTFEMAYKNSRMEGIENVTQRLASYAATAYIHHNLDSDDPDSLMNKAVQAHDYDPPLPPLSDIFMTRIESALTARIAKATDEHEIAEEASIRIVFQILTELATQTLDSLLKEHYWLQHQIETSTVLTQRQKTMLHQSLDHGQLPRERLPFILRRAEWMNTQIAPRMTRLNDDRKGKSGNDVTDILTLLDDLASPSQEDINAFQAQYPKLRSDATLHSEITQWFCKTQMAFFAAGLSNNDAQILAEVLSSTPVNVFPEERFTQDKAAILLAYRTLKSALNRRQREVGDDIHALMAKTFDQTIRQIKSNHDNFVQTPSGLTVAQAFWEAVRDGILKLENDDNTAFIGFHGWDEGWQADAKDLTESYIDLEDWDNIDEATKLRRLDDGLQSIVNTVFDGDKGKAATFTRHIITFFPAILMAVTANEDLNPIKLGGEIPVSGFGTNRAKTIYKVTLLHVDNGHLTIRFELSSLGLRVATDMHNHRYWLDSKGSAISLSSLFTLSPNGRFTLQMPMTLSYRLELDDWPESAYPQPIPSDLYSPRRPVHGDLLNYVALKGNPSELALMLALDAVHRFKEHPSAEQALLVYHHFITAGNQANLEDFSAITCAIMQKLSDKEYDEIRLGQLNFLRNTLDIVLGTPSLAHHKDAALALRNHIDAFIASPTPDIFNRLLEELHTPDSPYAALKTVIPDAIELVLSGPPMNSSQVADASLVDALEKGLVNYIGDEVLPSFIESVRASATSTFANT</sequence>
<evidence type="ECO:0000313" key="2">
    <source>
        <dbReference type="Proteomes" id="UP000198607"/>
    </source>
</evidence>
<reference evidence="1 2" key="1">
    <citation type="submission" date="2016-10" db="EMBL/GenBank/DDBJ databases">
        <authorList>
            <person name="de Groot N.N."/>
        </authorList>
    </citation>
    <scope>NUCLEOTIDE SEQUENCE [LARGE SCALE GENOMIC DNA]</scope>
    <source>
        <strain evidence="1 2">DSM 5885</strain>
    </source>
</reference>
<protein>
    <submittedName>
        <fullName evidence="1">Uncharacterized protein</fullName>
    </submittedName>
</protein>
<dbReference type="OrthoDB" id="4104638at2"/>
<accession>A0A1G7YAR9</accession>
<proteinExistence type="predicted"/>